<comment type="caution">
    <text evidence="1">The sequence shown here is derived from an EMBL/GenBank/DDBJ whole genome shotgun (WGS) entry which is preliminary data.</text>
</comment>
<sequence length="84" mass="9830">MLKASSDYDAIFIMHCLYLADYGNGQKQTSFFLVNYMSIERQSLKNAWNKLWPDLKGEKDYNDDHREEITDFVPSIPGFQEGDE</sequence>
<dbReference type="EMBL" id="BMAU01021435">
    <property type="protein sequence ID" value="GFY36014.1"/>
    <property type="molecule type" value="Genomic_DNA"/>
</dbReference>
<organism evidence="1 2">
    <name type="scientific">Trichonephila clavipes</name>
    <name type="common">Golden silk orbweaver</name>
    <name type="synonym">Nephila clavipes</name>
    <dbReference type="NCBI Taxonomy" id="2585209"/>
    <lineage>
        <taxon>Eukaryota</taxon>
        <taxon>Metazoa</taxon>
        <taxon>Ecdysozoa</taxon>
        <taxon>Arthropoda</taxon>
        <taxon>Chelicerata</taxon>
        <taxon>Arachnida</taxon>
        <taxon>Araneae</taxon>
        <taxon>Araneomorphae</taxon>
        <taxon>Entelegynae</taxon>
        <taxon>Araneoidea</taxon>
        <taxon>Nephilidae</taxon>
        <taxon>Trichonephila</taxon>
    </lineage>
</organism>
<name>A0A8X6WKK9_TRICX</name>
<proteinExistence type="predicted"/>
<dbReference type="Proteomes" id="UP000887159">
    <property type="component" value="Unassembled WGS sequence"/>
</dbReference>
<keyword evidence="2" id="KW-1185">Reference proteome</keyword>
<protein>
    <submittedName>
        <fullName evidence="1">Uncharacterized protein</fullName>
    </submittedName>
</protein>
<gene>
    <name evidence="1" type="primary">NCL1_25644</name>
    <name evidence="1" type="ORF">TNCV_4843861</name>
</gene>
<reference evidence="1" key="1">
    <citation type="submission" date="2020-08" db="EMBL/GenBank/DDBJ databases">
        <title>Multicomponent nature underlies the extraordinary mechanical properties of spider dragline silk.</title>
        <authorList>
            <person name="Kono N."/>
            <person name="Nakamura H."/>
            <person name="Mori M."/>
            <person name="Yoshida Y."/>
            <person name="Ohtoshi R."/>
            <person name="Malay A.D."/>
            <person name="Moran D.A.P."/>
            <person name="Tomita M."/>
            <person name="Numata K."/>
            <person name="Arakawa K."/>
        </authorList>
    </citation>
    <scope>NUCLEOTIDE SEQUENCE</scope>
</reference>
<dbReference type="AlphaFoldDB" id="A0A8X6WKK9"/>
<evidence type="ECO:0000313" key="2">
    <source>
        <dbReference type="Proteomes" id="UP000887159"/>
    </source>
</evidence>
<evidence type="ECO:0000313" key="1">
    <source>
        <dbReference type="EMBL" id="GFY36014.1"/>
    </source>
</evidence>
<accession>A0A8X6WKK9</accession>